<evidence type="ECO:0000313" key="1">
    <source>
        <dbReference type="EMBL" id="KAF6152329.1"/>
    </source>
</evidence>
<dbReference type="InterPro" id="IPR015943">
    <property type="entry name" value="WD40/YVTN_repeat-like_dom_sf"/>
</dbReference>
<organism evidence="1 2">
    <name type="scientific">Kingdonia uniflora</name>
    <dbReference type="NCBI Taxonomy" id="39325"/>
    <lineage>
        <taxon>Eukaryota</taxon>
        <taxon>Viridiplantae</taxon>
        <taxon>Streptophyta</taxon>
        <taxon>Embryophyta</taxon>
        <taxon>Tracheophyta</taxon>
        <taxon>Spermatophyta</taxon>
        <taxon>Magnoliopsida</taxon>
        <taxon>Ranunculales</taxon>
        <taxon>Circaeasteraceae</taxon>
        <taxon>Kingdonia</taxon>
    </lineage>
</organism>
<evidence type="ECO:0000313" key="2">
    <source>
        <dbReference type="Proteomes" id="UP000541444"/>
    </source>
</evidence>
<dbReference type="AlphaFoldDB" id="A0A7J7MBU2"/>
<comment type="caution">
    <text evidence="1">The sequence shown here is derived from an EMBL/GenBank/DDBJ whole genome shotgun (WGS) entry which is preliminary data.</text>
</comment>
<sequence>MVTGDDGCSIKYWQTNMNNVKANKSAHKESVRDLRIDLKFCSCSDDTTVEVGDFARLQEEHFLLGNVP</sequence>
<dbReference type="EMBL" id="JACGCM010001644">
    <property type="protein sequence ID" value="KAF6152329.1"/>
    <property type="molecule type" value="Genomic_DNA"/>
</dbReference>
<keyword evidence="2" id="KW-1185">Reference proteome</keyword>
<dbReference type="InterPro" id="IPR045245">
    <property type="entry name" value="Pfs2-like"/>
</dbReference>
<dbReference type="Gene3D" id="2.130.10.10">
    <property type="entry name" value="YVTN repeat-like/Quinoprotein amine dehydrogenase"/>
    <property type="match status" value="1"/>
</dbReference>
<reference evidence="1 2" key="1">
    <citation type="journal article" date="2020" name="IScience">
        <title>Genome Sequencing of the Endangered Kingdonia uniflora (Circaeasteraceae, Ranunculales) Reveals Potential Mechanisms of Evolutionary Specialization.</title>
        <authorList>
            <person name="Sun Y."/>
            <person name="Deng T."/>
            <person name="Zhang A."/>
            <person name="Moore M.J."/>
            <person name="Landis J.B."/>
            <person name="Lin N."/>
            <person name="Zhang H."/>
            <person name="Zhang X."/>
            <person name="Huang J."/>
            <person name="Zhang X."/>
            <person name="Sun H."/>
            <person name="Wang H."/>
        </authorList>
    </citation>
    <scope>NUCLEOTIDE SEQUENCE [LARGE SCALE GENOMIC DNA]</scope>
    <source>
        <strain evidence="1">TB1705</strain>
        <tissue evidence="1">Leaf</tissue>
    </source>
</reference>
<dbReference type="SUPFAM" id="SSF50978">
    <property type="entry name" value="WD40 repeat-like"/>
    <property type="match status" value="1"/>
</dbReference>
<dbReference type="InterPro" id="IPR036322">
    <property type="entry name" value="WD40_repeat_dom_sf"/>
</dbReference>
<accession>A0A7J7MBU2</accession>
<dbReference type="PANTHER" id="PTHR22836">
    <property type="entry name" value="WD40 REPEAT PROTEIN"/>
    <property type="match status" value="1"/>
</dbReference>
<gene>
    <name evidence="1" type="ORF">GIB67_005983</name>
</gene>
<dbReference type="OrthoDB" id="1742824at2759"/>
<dbReference type="PANTHER" id="PTHR22836:SF0">
    <property type="entry name" value="PRE-MRNA 3' END PROCESSING PROTEIN WDR33"/>
    <property type="match status" value="1"/>
</dbReference>
<dbReference type="GO" id="GO:0005847">
    <property type="term" value="C:mRNA cleavage and polyadenylation specificity factor complex"/>
    <property type="evidence" value="ECO:0007669"/>
    <property type="project" value="TreeGrafter"/>
</dbReference>
<protein>
    <submittedName>
        <fullName evidence="1">Uncharacterized protein</fullName>
    </submittedName>
</protein>
<dbReference type="GO" id="GO:0031124">
    <property type="term" value="P:mRNA 3'-end processing"/>
    <property type="evidence" value="ECO:0007669"/>
    <property type="project" value="InterPro"/>
</dbReference>
<proteinExistence type="predicted"/>
<name>A0A7J7MBU2_9MAGN</name>
<dbReference type="Proteomes" id="UP000541444">
    <property type="component" value="Unassembled WGS sequence"/>
</dbReference>